<feature type="transmembrane region" description="Helical" evidence="1">
    <location>
        <begin position="15"/>
        <end position="39"/>
    </location>
</feature>
<gene>
    <name evidence="2" type="ORF">1303</name>
</gene>
<dbReference type="STRING" id="690567.1303"/>
<evidence type="ECO:0000256" key="1">
    <source>
        <dbReference type="SAM" id="Phobius"/>
    </source>
</evidence>
<name>A0A0E4GDH0_9FIRM</name>
<protein>
    <submittedName>
        <fullName evidence="2">Uncharacterized</fullName>
    </submittedName>
</protein>
<reference evidence="2 3" key="1">
    <citation type="submission" date="2015-03" db="EMBL/GenBank/DDBJ databases">
        <authorList>
            <person name="Murphy D."/>
        </authorList>
    </citation>
    <scope>NUCLEOTIDE SEQUENCE [LARGE SCALE GENOMIC DNA]</scope>
    <source>
        <strain evidence="2 3">OL-4</strain>
    </source>
</reference>
<keyword evidence="3" id="KW-1185">Reference proteome</keyword>
<keyword evidence="1" id="KW-0472">Membrane</keyword>
<organism evidence="2 3">
    <name type="scientific">Syntrophomonas zehnderi OL-4</name>
    <dbReference type="NCBI Taxonomy" id="690567"/>
    <lineage>
        <taxon>Bacteria</taxon>
        <taxon>Bacillati</taxon>
        <taxon>Bacillota</taxon>
        <taxon>Clostridia</taxon>
        <taxon>Eubacteriales</taxon>
        <taxon>Syntrophomonadaceae</taxon>
        <taxon>Syntrophomonas</taxon>
    </lineage>
</organism>
<dbReference type="Proteomes" id="UP000045545">
    <property type="component" value="Unassembled WGS sequence"/>
</dbReference>
<keyword evidence="1" id="KW-0812">Transmembrane</keyword>
<keyword evidence="1" id="KW-1133">Transmembrane helix</keyword>
<accession>A0A0E4GDH0</accession>
<dbReference type="RefSeq" id="WP_157609504.1">
    <property type="nucleotide sequence ID" value="NZ_CGIH01000026.1"/>
</dbReference>
<sequence>MLIKPNTSNHEQGSLMVMAVMVMLAVVILGTAIISLAAMEKKISYYTYRKLQAQEAADAGVEWALEQTLQNLRDDDPSTGPAGTQVGSTPTPVKYNYQDDSIYWEIVYTSSKPIDNSDYIYTFKSKGTCERGTTQRISRTLLVSALFIYDTKTQKYITGRITSYEIVPGN</sequence>
<evidence type="ECO:0000313" key="2">
    <source>
        <dbReference type="EMBL" id="CFX48721.1"/>
    </source>
</evidence>
<dbReference type="EMBL" id="CGIH01000026">
    <property type="protein sequence ID" value="CFX48721.1"/>
    <property type="molecule type" value="Genomic_DNA"/>
</dbReference>
<proteinExistence type="predicted"/>
<dbReference type="AlphaFoldDB" id="A0A0E4GDH0"/>
<evidence type="ECO:0000313" key="3">
    <source>
        <dbReference type="Proteomes" id="UP000045545"/>
    </source>
</evidence>